<reference evidence="1 2" key="1">
    <citation type="submission" date="2019-10" db="EMBL/GenBank/DDBJ databases">
        <title>Comparative genomic analysis of Providencia.</title>
        <authorList>
            <person name="Yuan C."/>
            <person name="Wei Y."/>
            <person name="Yin Z."/>
        </authorList>
    </citation>
    <scope>NUCLEOTIDE SEQUENCE [LARGE SCALE GENOMIC DNA]</scope>
    <source>
        <strain evidence="2">wls1934</strain>
    </source>
</reference>
<dbReference type="Proteomes" id="UP000449944">
    <property type="component" value="Unassembled WGS sequence"/>
</dbReference>
<dbReference type="AlphaFoldDB" id="A0AAW9VF52"/>
<gene>
    <name evidence="1" type="ORF">GKR67_17635</name>
</gene>
<evidence type="ECO:0000313" key="2">
    <source>
        <dbReference type="Proteomes" id="UP000449944"/>
    </source>
</evidence>
<proteinExistence type="predicted"/>
<protein>
    <submittedName>
        <fullName evidence="1">Uncharacterized protein</fullName>
    </submittedName>
</protein>
<organism evidence="1 2">
    <name type="scientific">Providencia alcalifaciens</name>
    <dbReference type="NCBI Taxonomy" id="126385"/>
    <lineage>
        <taxon>Bacteria</taxon>
        <taxon>Pseudomonadati</taxon>
        <taxon>Pseudomonadota</taxon>
        <taxon>Gammaproteobacteria</taxon>
        <taxon>Enterobacterales</taxon>
        <taxon>Morganellaceae</taxon>
        <taxon>Providencia</taxon>
    </lineage>
</organism>
<sequence>METKSKELSVICLSQLTPNIKNNPHYYLVSIAVAVKRKIMVIDEMSYFMLAERTLRAQKALFRGTGTVIDNCREKI</sequence>
<name>A0AAW9VF52_9GAMM</name>
<comment type="caution">
    <text evidence="1">The sequence shown here is derived from an EMBL/GenBank/DDBJ whole genome shotgun (WGS) entry which is preliminary data.</text>
</comment>
<accession>A0AAW9VF52</accession>
<dbReference type="EMBL" id="WLUB01000055">
    <property type="protein sequence ID" value="MTC36401.1"/>
    <property type="molecule type" value="Genomic_DNA"/>
</dbReference>
<evidence type="ECO:0000313" key="1">
    <source>
        <dbReference type="EMBL" id="MTC36401.1"/>
    </source>
</evidence>